<comment type="caution">
    <text evidence="12">The sequence shown here is derived from an EMBL/GenBank/DDBJ whole genome shotgun (WGS) entry which is preliminary data.</text>
</comment>
<comment type="similarity">
    <text evidence="2">Belongs to the VKOR family.</text>
</comment>
<feature type="transmembrane region" description="Helical" evidence="10">
    <location>
        <begin position="81"/>
        <end position="99"/>
    </location>
</feature>
<evidence type="ECO:0000256" key="7">
    <source>
        <dbReference type="ARBA" id="ARBA00023136"/>
    </source>
</evidence>
<dbReference type="Proteomes" id="UP001138997">
    <property type="component" value="Unassembled WGS sequence"/>
</dbReference>
<gene>
    <name evidence="12" type="ORF">LR394_30225</name>
</gene>
<accession>A0A9X1SWV8</accession>
<keyword evidence="7 10" id="KW-0472">Membrane</keyword>
<feature type="transmembrane region" description="Helical" evidence="10">
    <location>
        <begin position="178"/>
        <end position="202"/>
    </location>
</feature>
<evidence type="ECO:0000256" key="9">
    <source>
        <dbReference type="ARBA" id="ARBA00023284"/>
    </source>
</evidence>
<dbReference type="InterPro" id="IPR038354">
    <property type="entry name" value="VKOR_sf"/>
</dbReference>
<evidence type="ECO:0000256" key="4">
    <source>
        <dbReference type="ARBA" id="ARBA00022719"/>
    </source>
</evidence>
<protein>
    <submittedName>
        <fullName evidence="12">Vitamin K epoxide reductase family protein</fullName>
    </submittedName>
</protein>
<evidence type="ECO:0000256" key="10">
    <source>
        <dbReference type="SAM" id="Phobius"/>
    </source>
</evidence>
<evidence type="ECO:0000256" key="1">
    <source>
        <dbReference type="ARBA" id="ARBA00004141"/>
    </source>
</evidence>
<feature type="transmembrane region" description="Helical" evidence="10">
    <location>
        <begin position="20"/>
        <end position="40"/>
    </location>
</feature>
<evidence type="ECO:0000259" key="11">
    <source>
        <dbReference type="SMART" id="SM00756"/>
    </source>
</evidence>
<comment type="subcellular location">
    <subcellularLocation>
        <location evidence="1">Membrane</location>
        <topology evidence="1">Multi-pass membrane protein</topology>
    </subcellularLocation>
</comment>
<feature type="domain" description="Vitamin K epoxide reductase" evidence="11">
    <location>
        <begin position="17"/>
        <end position="158"/>
    </location>
</feature>
<dbReference type="GO" id="GO:0016020">
    <property type="term" value="C:membrane"/>
    <property type="evidence" value="ECO:0007669"/>
    <property type="project" value="UniProtKB-SubCell"/>
</dbReference>
<evidence type="ECO:0000256" key="2">
    <source>
        <dbReference type="ARBA" id="ARBA00006214"/>
    </source>
</evidence>
<dbReference type="CDD" id="cd12922">
    <property type="entry name" value="VKOR_5"/>
    <property type="match status" value="1"/>
</dbReference>
<dbReference type="EMBL" id="JAJOMB010000020">
    <property type="protein sequence ID" value="MCD5315191.1"/>
    <property type="molecule type" value="Genomic_DNA"/>
</dbReference>
<feature type="transmembrane region" description="Helical" evidence="10">
    <location>
        <begin position="133"/>
        <end position="157"/>
    </location>
</feature>
<evidence type="ECO:0000256" key="5">
    <source>
        <dbReference type="ARBA" id="ARBA00022989"/>
    </source>
</evidence>
<keyword evidence="9" id="KW-0676">Redox-active center</keyword>
<reference evidence="12" key="1">
    <citation type="submission" date="2021-11" db="EMBL/GenBank/DDBJ databases">
        <title>Streptomyces corallinus and Kineosporia corallina sp. nov., two new coral-derived marine actinobacteria.</title>
        <authorList>
            <person name="Buangrab K."/>
            <person name="Sutthacheep M."/>
            <person name="Yeemin T."/>
            <person name="Harunari E."/>
            <person name="Igarashi Y."/>
            <person name="Sripreechasak P."/>
            <person name="Kanchanasin P."/>
            <person name="Tanasupawat S."/>
            <person name="Phongsopitanun W."/>
        </authorList>
    </citation>
    <scope>NUCLEOTIDE SEQUENCE</scope>
    <source>
        <strain evidence="12">JCM 31032</strain>
    </source>
</reference>
<dbReference type="AlphaFoldDB" id="A0A9X1SWV8"/>
<dbReference type="InterPro" id="IPR012932">
    <property type="entry name" value="VKOR"/>
</dbReference>
<evidence type="ECO:0000256" key="8">
    <source>
        <dbReference type="ARBA" id="ARBA00023157"/>
    </source>
</evidence>
<keyword evidence="13" id="KW-1185">Reference proteome</keyword>
<name>A0A9X1SWV8_9ACTN</name>
<evidence type="ECO:0000313" key="12">
    <source>
        <dbReference type="EMBL" id="MCD5315191.1"/>
    </source>
</evidence>
<feature type="transmembrane region" description="Helical" evidence="10">
    <location>
        <begin position="106"/>
        <end position="127"/>
    </location>
</feature>
<keyword evidence="8" id="KW-1015">Disulfide bond</keyword>
<keyword evidence="5 10" id="KW-1133">Transmembrane helix</keyword>
<sequence length="210" mass="22734">MSLDTRSEPTAPPRADVRHLALLLIIGASIGLAASFTLMVEKIHLLSDPTYVPSCTVNAVLSCGPVMSSDQAGVFGFPNPLLGIAGFPLVIATGAVLLAGARLRSWYWVGLQIGVTAGFGFVHWLIFQTLFRIGALCPYCMVVWAVTAPIFWFVTLYNLRTLAARRPGSRPATISSALATIPAVPLVIWYLAVFCLVMFRFWDEFVGLSS</sequence>
<evidence type="ECO:0000256" key="6">
    <source>
        <dbReference type="ARBA" id="ARBA00023002"/>
    </source>
</evidence>
<proteinExistence type="inferred from homology"/>
<dbReference type="RefSeq" id="WP_231447992.1">
    <property type="nucleotide sequence ID" value="NZ_JAJOMB010000020.1"/>
</dbReference>
<dbReference type="GO" id="GO:0048038">
    <property type="term" value="F:quinone binding"/>
    <property type="evidence" value="ECO:0007669"/>
    <property type="project" value="UniProtKB-KW"/>
</dbReference>
<dbReference type="Pfam" id="PF07884">
    <property type="entry name" value="VKOR"/>
    <property type="match status" value="1"/>
</dbReference>
<organism evidence="12 13">
    <name type="scientific">Kineosporia babensis</name>
    <dbReference type="NCBI Taxonomy" id="499548"/>
    <lineage>
        <taxon>Bacteria</taxon>
        <taxon>Bacillati</taxon>
        <taxon>Actinomycetota</taxon>
        <taxon>Actinomycetes</taxon>
        <taxon>Kineosporiales</taxon>
        <taxon>Kineosporiaceae</taxon>
        <taxon>Kineosporia</taxon>
    </lineage>
</organism>
<dbReference type="Gene3D" id="1.20.1440.130">
    <property type="entry name" value="VKOR domain"/>
    <property type="match status" value="1"/>
</dbReference>
<evidence type="ECO:0000256" key="3">
    <source>
        <dbReference type="ARBA" id="ARBA00022692"/>
    </source>
</evidence>
<keyword evidence="6" id="KW-0560">Oxidoreductase</keyword>
<dbReference type="InterPro" id="IPR041714">
    <property type="entry name" value="VKOR_Actinobacteria"/>
</dbReference>
<dbReference type="GO" id="GO:0016491">
    <property type="term" value="F:oxidoreductase activity"/>
    <property type="evidence" value="ECO:0007669"/>
    <property type="project" value="UniProtKB-KW"/>
</dbReference>
<keyword evidence="3 10" id="KW-0812">Transmembrane</keyword>
<dbReference type="SMART" id="SM00756">
    <property type="entry name" value="VKc"/>
    <property type="match status" value="1"/>
</dbReference>
<evidence type="ECO:0000313" key="13">
    <source>
        <dbReference type="Proteomes" id="UP001138997"/>
    </source>
</evidence>
<keyword evidence="4" id="KW-0874">Quinone</keyword>